<dbReference type="InterPro" id="IPR009953">
    <property type="entry name" value="DRA_trans"/>
</dbReference>
<keyword evidence="1" id="KW-0808">Transferase</keyword>
<evidence type="ECO:0000313" key="1">
    <source>
        <dbReference type="EMBL" id="SMF97528.1"/>
    </source>
</evidence>
<accession>A0A1Y6D3K5</accession>
<dbReference type="Pfam" id="PF07357">
    <property type="entry name" value="DRAT"/>
    <property type="match status" value="1"/>
</dbReference>
<reference evidence="1 2" key="1">
    <citation type="submission" date="2016-12" db="EMBL/GenBank/DDBJ databases">
        <authorList>
            <person name="Song W.-J."/>
            <person name="Kurnit D.M."/>
        </authorList>
    </citation>
    <scope>NUCLEOTIDE SEQUENCE [LARGE SCALE GENOMIC DNA]</scope>
    <source>
        <strain evidence="1 2">175</strain>
    </source>
</reference>
<organism evidence="1 2">
    <name type="scientific">Methylomagnum ishizawai</name>
    <dbReference type="NCBI Taxonomy" id="1760988"/>
    <lineage>
        <taxon>Bacteria</taxon>
        <taxon>Pseudomonadati</taxon>
        <taxon>Pseudomonadota</taxon>
        <taxon>Gammaproteobacteria</taxon>
        <taxon>Methylococcales</taxon>
        <taxon>Methylococcaceae</taxon>
        <taxon>Methylomagnum</taxon>
    </lineage>
</organism>
<dbReference type="EMBL" id="FXAM01000003">
    <property type="protein sequence ID" value="SMF97528.1"/>
    <property type="molecule type" value="Genomic_DNA"/>
</dbReference>
<gene>
    <name evidence="1" type="ORF">SAMN02949497_0098</name>
</gene>
<dbReference type="AlphaFoldDB" id="A0A1Y6D3K5"/>
<evidence type="ECO:0000313" key="2">
    <source>
        <dbReference type="Proteomes" id="UP000192923"/>
    </source>
</evidence>
<dbReference type="GO" id="GO:0030701">
    <property type="term" value="F:NAD+-dinitrogen-reductase ADP-D-ribosyltransferase activity"/>
    <property type="evidence" value="ECO:0007669"/>
    <property type="project" value="InterPro"/>
</dbReference>
<dbReference type="RefSeq" id="WP_085216557.1">
    <property type="nucleotide sequence ID" value="NZ_FXAM01000003.1"/>
</dbReference>
<protein>
    <submittedName>
        <fullName evidence="1">NAD+---dinitrogen-reductase ADP-D-ribosyltransferase</fullName>
    </submittedName>
</protein>
<dbReference type="GO" id="GO:0009399">
    <property type="term" value="P:nitrogen fixation"/>
    <property type="evidence" value="ECO:0007669"/>
    <property type="project" value="InterPro"/>
</dbReference>
<name>A0A1Y6D3K5_9GAMM</name>
<proteinExistence type="predicted"/>
<dbReference type="Proteomes" id="UP000192923">
    <property type="component" value="Unassembled WGS sequence"/>
</dbReference>
<dbReference type="OrthoDB" id="183043at2"/>
<dbReference type="STRING" id="1760988.SAMN02949497_0098"/>
<keyword evidence="2" id="KW-1185">Reference proteome</keyword>
<sequence>MADEPASIGHSINHLVGIPTRLLASSAFNEYPQPLRIAGVREANYGLFDRLDTAPDPQAAAEIFQDYMYLVFGLYGEKPKSGDGPRRFRSSYLKLLSGWGFDSNNPQGAVLKGWVESRFGLFPTFHKEPLGRFPSPAWMGYVEEKMSSRFHNNSINLQLDLLYEFCQWTMQRFSLLERRHVTLYRGENGFHEQRQIGPREGRWMTVRLNNLVSFTANRDIACEFGDFILEVKVPLVKILFFNDLLPGHGLKAESEYMIVGGEYRVKATYY</sequence>